<evidence type="ECO:0000313" key="2">
    <source>
        <dbReference type="EMBL" id="OWZ19278.1"/>
    </source>
</evidence>
<accession>A0A225WPM1</accession>
<organism evidence="2 3">
    <name type="scientific">Phytophthora megakarya</name>
    <dbReference type="NCBI Taxonomy" id="4795"/>
    <lineage>
        <taxon>Eukaryota</taxon>
        <taxon>Sar</taxon>
        <taxon>Stramenopiles</taxon>
        <taxon>Oomycota</taxon>
        <taxon>Peronosporomycetes</taxon>
        <taxon>Peronosporales</taxon>
        <taxon>Peronosporaceae</taxon>
        <taxon>Phytophthora</taxon>
    </lineage>
</organism>
<name>A0A225WPM1_9STRA</name>
<gene>
    <name evidence="2" type="ORF">PHMEG_0006495</name>
</gene>
<evidence type="ECO:0000313" key="3">
    <source>
        <dbReference type="Proteomes" id="UP000198211"/>
    </source>
</evidence>
<reference evidence="3" key="1">
    <citation type="submission" date="2017-03" db="EMBL/GenBank/DDBJ databases">
        <title>Phytopthora megakarya and P. palmivora, two closely related causual agents of cacao black pod achieved similar genome size and gene model numbers by different mechanisms.</title>
        <authorList>
            <person name="Ali S."/>
            <person name="Shao J."/>
            <person name="Larry D.J."/>
            <person name="Kronmiller B."/>
            <person name="Shen D."/>
            <person name="Strem M.D."/>
            <person name="Melnick R.L."/>
            <person name="Guiltinan M.J."/>
            <person name="Tyler B.M."/>
            <person name="Meinhardt L.W."/>
            <person name="Bailey B.A."/>
        </authorList>
    </citation>
    <scope>NUCLEOTIDE SEQUENCE [LARGE SCALE GENOMIC DNA]</scope>
    <source>
        <strain evidence="3">zdho120</strain>
    </source>
</reference>
<feature type="region of interest" description="Disordered" evidence="1">
    <location>
        <begin position="1"/>
        <end position="25"/>
    </location>
</feature>
<evidence type="ECO:0000256" key="1">
    <source>
        <dbReference type="SAM" id="MobiDB-lite"/>
    </source>
</evidence>
<proteinExistence type="predicted"/>
<protein>
    <submittedName>
        <fullName evidence="2">Uncharacterized protein</fullName>
    </submittedName>
</protein>
<keyword evidence="3" id="KW-1185">Reference proteome</keyword>
<sequence length="154" mass="16198">MWSSVATSRTTRISTDPQPAQPTSHLHVLSSRVGDVGEGLVGLRHIPRAVSKNPLDRQMIITVGVLCPAASKGVWFGNALEHPVDVRLDTVFAALDITGTSTRCAGSIDFVSCDTCSGSWLSNTAVGGAICVASAFSSACKRHFRKSDLSGIKS</sequence>
<dbReference type="EMBL" id="NBNE01000462">
    <property type="protein sequence ID" value="OWZ19278.1"/>
    <property type="molecule type" value="Genomic_DNA"/>
</dbReference>
<feature type="compositionally biased region" description="Polar residues" evidence="1">
    <location>
        <begin position="1"/>
        <end position="24"/>
    </location>
</feature>
<comment type="caution">
    <text evidence="2">The sequence shown here is derived from an EMBL/GenBank/DDBJ whole genome shotgun (WGS) entry which is preliminary data.</text>
</comment>
<dbReference type="Proteomes" id="UP000198211">
    <property type="component" value="Unassembled WGS sequence"/>
</dbReference>
<dbReference type="AlphaFoldDB" id="A0A225WPM1"/>